<keyword evidence="6 11" id="KW-0808">Transferase</keyword>
<dbReference type="InterPro" id="IPR023213">
    <property type="entry name" value="CAT-like_dom_sf"/>
</dbReference>
<protein>
    <recommendedName>
        <fullName evidence="4 11">Diacylglycerol O-acyltransferase</fullName>
        <ecNumber evidence="4 11">2.3.1.20</ecNumber>
    </recommendedName>
</protein>
<sequence length="451" mass="49011">MSASATETPSRSELTPLDWAFLCMEQEDTPMHVGAVAVFRAHGPVDRDRLRRLLAERAQRISRLRMRLERSWLQPHWREARDFDATAHVHDHEVPSPGGREELAVLASELVADPLDQRRPLWELHLITGLADNRFAVLMKFHHSLVDGHDAVEVGVRLLDEFSDLADTPAAPPAHPLDEAFGLLRQPEKLVDVVRGTLSKSGECLGIAASVVRNMRLPVQSSPMHASTSPARRLALVPIDLDDIRRIRTRHGGGTTNDVVLAVIAGALRQWMADRGSDVDEVPVRALIPVCRRRSNQPRNGNNQLSGYLCDLPVAEPGPGARLQAIRAEMSANKTAGPLRGPGAFPVLAGRVPQLLHHVATPLVAQGAPLLFDTMVTNVPLPRFDASLDGAEVAELFPLAPLAAGHALSIAVSQFRDTVHIGVQANRAALPDLEKLAEALPQAVTELSDGT</sequence>
<evidence type="ECO:0000259" key="12">
    <source>
        <dbReference type="Pfam" id="PF03007"/>
    </source>
</evidence>
<dbReference type="GO" id="GO:0001666">
    <property type="term" value="P:response to hypoxia"/>
    <property type="evidence" value="ECO:0007669"/>
    <property type="project" value="TreeGrafter"/>
</dbReference>
<evidence type="ECO:0000259" key="13">
    <source>
        <dbReference type="Pfam" id="PF06974"/>
    </source>
</evidence>
<keyword evidence="9 11" id="KW-0012">Acyltransferase</keyword>
<proteinExistence type="inferred from homology"/>
<dbReference type="RefSeq" id="WP_125089066.1">
    <property type="nucleotide sequence ID" value="NZ_RSAA01000005.1"/>
</dbReference>
<dbReference type="PANTHER" id="PTHR31650">
    <property type="entry name" value="O-ACYLTRANSFERASE (WSD1-LIKE) FAMILY PROTEIN"/>
    <property type="match status" value="1"/>
</dbReference>
<dbReference type="Proteomes" id="UP000274515">
    <property type="component" value="Unassembled WGS sequence"/>
</dbReference>
<comment type="pathway">
    <text evidence="1 11">Glycerolipid metabolism; triacylglycerol biosynthesis.</text>
</comment>
<comment type="similarity">
    <text evidence="3 11">Belongs to the long-chain O-acyltransferase family.</text>
</comment>
<dbReference type="InterPro" id="IPR014292">
    <property type="entry name" value="Acyl_transf_WS/DGAT"/>
</dbReference>
<gene>
    <name evidence="14" type="ORF">EIL87_05545</name>
</gene>
<evidence type="ECO:0000256" key="3">
    <source>
        <dbReference type="ARBA" id="ARBA00009587"/>
    </source>
</evidence>
<evidence type="ECO:0000256" key="6">
    <source>
        <dbReference type="ARBA" id="ARBA00022679"/>
    </source>
</evidence>
<name>A0A426K0N8_9PSEU</name>
<dbReference type="InterPro" id="IPR009721">
    <property type="entry name" value="O-acyltransferase_WSD1_C"/>
</dbReference>
<dbReference type="GO" id="GO:0005886">
    <property type="term" value="C:plasma membrane"/>
    <property type="evidence" value="ECO:0007669"/>
    <property type="project" value="TreeGrafter"/>
</dbReference>
<dbReference type="OrthoDB" id="9810950at2"/>
<keyword evidence="15" id="KW-1185">Reference proteome</keyword>
<dbReference type="EMBL" id="RSAA01000005">
    <property type="protein sequence ID" value="RRO18959.1"/>
    <property type="molecule type" value="Genomic_DNA"/>
</dbReference>
<dbReference type="UniPathway" id="UPA00282"/>
<dbReference type="Pfam" id="PF03007">
    <property type="entry name" value="WS_DGAT_cat"/>
    <property type="match status" value="1"/>
</dbReference>
<evidence type="ECO:0000256" key="4">
    <source>
        <dbReference type="ARBA" id="ARBA00013244"/>
    </source>
</evidence>
<dbReference type="Pfam" id="PF06974">
    <property type="entry name" value="WS_DGAT_C"/>
    <property type="match status" value="1"/>
</dbReference>
<comment type="caution">
    <text evidence="14">The sequence shown here is derived from an EMBL/GenBank/DDBJ whole genome shotgun (WGS) entry which is preliminary data.</text>
</comment>
<evidence type="ECO:0000256" key="1">
    <source>
        <dbReference type="ARBA" id="ARBA00004771"/>
    </source>
</evidence>
<evidence type="ECO:0000256" key="10">
    <source>
        <dbReference type="ARBA" id="ARBA00048109"/>
    </source>
</evidence>
<evidence type="ECO:0000313" key="14">
    <source>
        <dbReference type="EMBL" id="RRO18959.1"/>
    </source>
</evidence>
<dbReference type="GO" id="GO:0019432">
    <property type="term" value="P:triglyceride biosynthetic process"/>
    <property type="evidence" value="ECO:0007669"/>
    <property type="project" value="UniProtKB-UniPathway"/>
</dbReference>
<comment type="pathway">
    <text evidence="2">Lipid metabolism.</text>
</comment>
<evidence type="ECO:0000256" key="9">
    <source>
        <dbReference type="ARBA" id="ARBA00023315"/>
    </source>
</evidence>
<dbReference type="GO" id="GO:0006071">
    <property type="term" value="P:glycerol metabolic process"/>
    <property type="evidence" value="ECO:0007669"/>
    <property type="project" value="UniProtKB-KW"/>
</dbReference>
<reference evidence="14 15" key="1">
    <citation type="submission" date="2018-11" db="EMBL/GenBank/DDBJ databases">
        <title>Saccharopolyspora rhizosphaerae sp. nov., an actinomycete isolated from rhizosphere soil in Thailand.</title>
        <authorList>
            <person name="Intra B."/>
            <person name="Euanorasetr J."/>
            <person name="Take A."/>
            <person name="Inahashi Y."/>
            <person name="Mori M."/>
            <person name="Panbangred W."/>
            <person name="Matsumoto A."/>
        </authorList>
    </citation>
    <scope>NUCLEOTIDE SEQUENCE [LARGE SCALE GENOMIC DNA]</scope>
    <source>
        <strain evidence="14 15">H219</strain>
    </source>
</reference>
<dbReference type="GO" id="GO:0071731">
    <property type="term" value="P:response to nitric oxide"/>
    <property type="evidence" value="ECO:0007669"/>
    <property type="project" value="TreeGrafter"/>
</dbReference>
<keyword evidence="5 11" id="KW-0444">Lipid biosynthesis</keyword>
<dbReference type="InterPro" id="IPR045034">
    <property type="entry name" value="O-acyltransferase_WSD1-like"/>
</dbReference>
<dbReference type="PANTHER" id="PTHR31650:SF1">
    <property type="entry name" value="WAX ESTER SYNTHASE_DIACYLGLYCEROL ACYLTRANSFERASE 4-RELATED"/>
    <property type="match status" value="1"/>
</dbReference>
<accession>A0A426K0N8</accession>
<dbReference type="EC" id="2.3.1.20" evidence="4 11"/>
<dbReference type="SUPFAM" id="SSF52777">
    <property type="entry name" value="CoA-dependent acyltransferases"/>
    <property type="match status" value="1"/>
</dbReference>
<keyword evidence="7 11" id="KW-0319">Glycerol metabolism</keyword>
<organism evidence="14 15">
    <name type="scientific">Saccharopolyspora rhizosphaerae</name>
    <dbReference type="NCBI Taxonomy" id="2492662"/>
    <lineage>
        <taxon>Bacteria</taxon>
        <taxon>Bacillati</taxon>
        <taxon>Actinomycetota</taxon>
        <taxon>Actinomycetes</taxon>
        <taxon>Pseudonocardiales</taxon>
        <taxon>Pseudonocardiaceae</taxon>
        <taxon>Saccharopolyspora</taxon>
    </lineage>
</organism>
<dbReference type="Gene3D" id="3.30.559.10">
    <property type="entry name" value="Chloramphenicol acetyltransferase-like domain"/>
    <property type="match status" value="1"/>
</dbReference>
<evidence type="ECO:0000256" key="11">
    <source>
        <dbReference type="RuleBase" id="RU361241"/>
    </source>
</evidence>
<evidence type="ECO:0000313" key="15">
    <source>
        <dbReference type="Proteomes" id="UP000274515"/>
    </source>
</evidence>
<comment type="catalytic activity">
    <reaction evidence="10 11">
        <text>an acyl-CoA + a 1,2-diacyl-sn-glycerol = a triacyl-sn-glycerol + CoA</text>
        <dbReference type="Rhea" id="RHEA:10868"/>
        <dbReference type="ChEBI" id="CHEBI:17815"/>
        <dbReference type="ChEBI" id="CHEBI:57287"/>
        <dbReference type="ChEBI" id="CHEBI:58342"/>
        <dbReference type="ChEBI" id="CHEBI:64615"/>
        <dbReference type="EC" id="2.3.1.20"/>
    </reaction>
</comment>
<evidence type="ECO:0000256" key="5">
    <source>
        <dbReference type="ARBA" id="ARBA00022516"/>
    </source>
</evidence>
<dbReference type="GO" id="GO:0004144">
    <property type="term" value="F:diacylglycerol O-acyltransferase activity"/>
    <property type="evidence" value="ECO:0007669"/>
    <property type="project" value="UniProtKB-EC"/>
</dbReference>
<feature type="domain" description="O-acyltransferase WSD1-like N-terminal" evidence="12">
    <location>
        <begin position="14"/>
        <end position="260"/>
    </location>
</feature>
<evidence type="ECO:0000256" key="8">
    <source>
        <dbReference type="ARBA" id="ARBA00023098"/>
    </source>
</evidence>
<dbReference type="InterPro" id="IPR004255">
    <property type="entry name" value="O-acyltransferase_WSD1_N"/>
</dbReference>
<feature type="domain" description="O-acyltransferase WSD1 C-terminal" evidence="13">
    <location>
        <begin position="303"/>
        <end position="447"/>
    </location>
</feature>
<dbReference type="AlphaFoldDB" id="A0A426K0N8"/>
<dbReference type="NCBIfam" id="TIGR02946">
    <property type="entry name" value="acyl_WS_DGAT"/>
    <property type="match status" value="1"/>
</dbReference>
<keyword evidence="8 11" id="KW-0443">Lipid metabolism</keyword>
<dbReference type="GO" id="GO:0051701">
    <property type="term" value="P:biological process involved in interaction with host"/>
    <property type="evidence" value="ECO:0007669"/>
    <property type="project" value="TreeGrafter"/>
</dbReference>
<evidence type="ECO:0000256" key="7">
    <source>
        <dbReference type="ARBA" id="ARBA00022798"/>
    </source>
</evidence>
<evidence type="ECO:0000256" key="2">
    <source>
        <dbReference type="ARBA" id="ARBA00005189"/>
    </source>
</evidence>